<evidence type="ECO:0000313" key="1">
    <source>
        <dbReference type="EMBL" id="MDE1453721.1"/>
    </source>
</evidence>
<evidence type="ECO:0008006" key="3">
    <source>
        <dbReference type="Google" id="ProtNLM"/>
    </source>
</evidence>
<gene>
    <name evidence="1" type="ORF">PVN32_16275</name>
</gene>
<dbReference type="Proteomes" id="UP001216709">
    <property type="component" value="Unassembled WGS sequence"/>
</dbReference>
<name>A0AAW6KJM4_9BACI</name>
<dbReference type="AlphaFoldDB" id="A0AAW6KJM4"/>
<dbReference type="EMBL" id="JARAFO010000061">
    <property type="protein sequence ID" value="MDE1453721.1"/>
    <property type="molecule type" value="Genomic_DNA"/>
</dbReference>
<organism evidence="1 2">
    <name type="scientific">Bacillus paralicheniformis</name>
    <dbReference type="NCBI Taxonomy" id="1648923"/>
    <lineage>
        <taxon>Bacteria</taxon>
        <taxon>Bacillati</taxon>
        <taxon>Bacillota</taxon>
        <taxon>Bacilli</taxon>
        <taxon>Bacillales</taxon>
        <taxon>Bacillaceae</taxon>
        <taxon>Bacillus</taxon>
    </lineage>
</organism>
<reference evidence="1" key="1">
    <citation type="submission" date="2022-12" db="EMBL/GenBank/DDBJ databases">
        <title>Draft Genome Sequences of Bacillus licheniformis and Bacillus paralicheniformis strains isolated from Irish skim milk powders.</title>
        <authorList>
            <person name="Lourenco A."/>
            <person name="Li F."/>
            <person name="Geraldine D."/>
            <person name="Tobin J.T."/>
            <person name="Butler F."/>
            <person name="Jordan K."/>
            <person name="Obrien T."/>
        </authorList>
    </citation>
    <scope>NUCLEOTIDE SEQUENCE</scope>
    <source>
        <strain evidence="1">3370</strain>
    </source>
</reference>
<accession>A0AAW6KJM4</accession>
<protein>
    <recommendedName>
        <fullName evidence="3">NTP pyrophosphohydrolase MazG putative catalytic core domain-containing protein</fullName>
    </recommendedName>
</protein>
<proteinExistence type="predicted"/>
<dbReference type="RefSeq" id="WP_065643955.1">
    <property type="nucleotide sequence ID" value="NZ_JADMUO010000003.1"/>
</dbReference>
<evidence type="ECO:0000313" key="2">
    <source>
        <dbReference type="Proteomes" id="UP001216709"/>
    </source>
</evidence>
<comment type="caution">
    <text evidence="1">The sequence shown here is derived from an EMBL/GenBank/DDBJ whole genome shotgun (WGS) entry which is preliminary data.</text>
</comment>
<sequence length="91" mass="10897">MSQLNDIKKIFSDQVYSMNGTVCLDREHVDWLIKQAEKGLTEREKSSRDDRLFFECVKVMQEIKFICQRAKRYYMDEKDIDDILKLLEGKV</sequence>